<protein>
    <submittedName>
        <fullName evidence="3">Calcitonin 1</fullName>
    </submittedName>
</protein>
<keyword evidence="2" id="KW-0732">Signal</keyword>
<evidence type="ECO:0000256" key="2">
    <source>
        <dbReference type="SAM" id="SignalP"/>
    </source>
</evidence>
<accession>A0A977SQX4</accession>
<dbReference type="RefSeq" id="XP_068917325.1">
    <property type="nucleotide sequence ID" value="XM_069061224.1"/>
</dbReference>
<organism evidence="3">
    <name type="scientific">Tenebrio molitor</name>
    <name type="common">Yellow mealworm beetle</name>
    <dbReference type="NCBI Taxonomy" id="7067"/>
    <lineage>
        <taxon>Eukaryota</taxon>
        <taxon>Metazoa</taxon>
        <taxon>Ecdysozoa</taxon>
        <taxon>Arthropoda</taxon>
        <taxon>Hexapoda</taxon>
        <taxon>Insecta</taxon>
        <taxon>Pterygota</taxon>
        <taxon>Neoptera</taxon>
        <taxon>Endopterygota</taxon>
        <taxon>Coleoptera</taxon>
        <taxon>Polyphaga</taxon>
        <taxon>Cucujiformia</taxon>
        <taxon>Tenebrionidae</taxon>
        <taxon>Tenebrio</taxon>
    </lineage>
</organism>
<evidence type="ECO:0000256" key="1">
    <source>
        <dbReference type="SAM" id="MobiDB-lite"/>
    </source>
</evidence>
<feature type="chain" id="PRO_5036870987" evidence="2">
    <location>
        <begin position="18"/>
        <end position="120"/>
    </location>
</feature>
<name>A0A977SQX4_TENMO</name>
<reference evidence="3" key="1">
    <citation type="journal article" date="2022" name="J. Proteome Res.">
        <title>Neuropeptidomes of Tenebrio molitor L. and Zophobas atratus Fab. (Coleoptera, Polyphaga: Tenebrionidae).</title>
        <authorList>
            <person name="Marciniak P."/>
            <person name="Pacholska-Bogalska J."/>
            <person name="Ragionieri L."/>
        </authorList>
    </citation>
    <scope>NUCLEOTIDE SEQUENCE</scope>
    <source>
        <strain evidence="3">DN33650_c0_g1_i1</strain>
    </source>
</reference>
<dbReference type="AlphaFoldDB" id="A0A977SQX4"/>
<feature type="signal peptide" evidence="2">
    <location>
        <begin position="1"/>
        <end position="17"/>
    </location>
</feature>
<sequence length="120" mass="12797">MKAAFVLLAIALPAAYCFYLQPNYHVPARLGTRNAPVYKSLGDLFHRLHLASKRCVNTVDESCINGGGNDAGNDEDFLNGGDTPGKRCANLYDESCSNGGINGAGADDDWLHGGNNPGRR</sequence>
<dbReference type="EMBL" id="ON110495">
    <property type="protein sequence ID" value="UXO98156.1"/>
    <property type="molecule type" value="mRNA"/>
</dbReference>
<dbReference type="KEGG" id="tmol:138140290"/>
<dbReference type="GeneID" id="138140290"/>
<dbReference type="OrthoDB" id="8178672at2759"/>
<proteinExistence type="evidence at transcript level"/>
<evidence type="ECO:0000313" key="3">
    <source>
        <dbReference type="EMBL" id="UXO98156.1"/>
    </source>
</evidence>
<feature type="region of interest" description="Disordered" evidence="1">
    <location>
        <begin position="100"/>
        <end position="120"/>
    </location>
</feature>